<name>A0A8B2NCE4_9HYPH</name>
<evidence type="ECO:0000313" key="2">
    <source>
        <dbReference type="Proteomes" id="UP000249590"/>
    </source>
</evidence>
<dbReference type="InterPro" id="IPR042183">
    <property type="entry name" value="MmgE/PrpD_sf_1"/>
</dbReference>
<accession>A0A8B2NCE4</accession>
<keyword evidence="2" id="KW-1185">Reference proteome</keyword>
<evidence type="ECO:0000313" key="1">
    <source>
        <dbReference type="EMBL" id="RAH95794.1"/>
    </source>
</evidence>
<dbReference type="Gene3D" id="1.10.4100.10">
    <property type="entry name" value="2-methylcitrate dehydratase PrpD"/>
    <property type="match status" value="1"/>
</dbReference>
<reference evidence="1 2" key="1">
    <citation type="submission" date="2018-05" db="EMBL/GenBank/DDBJ databases">
        <title>Acuticoccus sediminis sp. nov., isolated from deep-sea sediment of Indian Ocean.</title>
        <authorList>
            <person name="Liu X."/>
            <person name="Lai Q."/>
            <person name="Du Y."/>
            <person name="Sun F."/>
            <person name="Zhang X."/>
            <person name="Wang S."/>
            <person name="Shao Z."/>
        </authorList>
    </citation>
    <scope>NUCLEOTIDE SEQUENCE [LARGE SCALE GENOMIC DNA]</scope>
    <source>
        <strain evidence="1 2">PTG4-2</strain>
    </source>
</reference>
<proteinExistence type="predicted"/>
<dbReference type="GO" id="GO:0016829">
    <property type="term" value="F:lyase activity"/>
    <property type="evidence" value="ECO:0007669"/>
    <property type="project" value="InterPro"/>
</dbReference>
<dbReference type="EMBL" id="QHHQ01000021">
    <property type="protein sequence ID" value="RAH95794.1"/>
    <property type="molecule type" value="Genomic_DNA"/>
</dbReference>
<sequence>MLAAHLAGAGLTGTWRCLTGEAGLFRLYERNIVDADVLTEGLGEVWHTMRLSMKPYPCCRCNHTLIEMALALHAEGLAPDDIAPGERAPQGLAVGQEIVEDGVDRGAGVAVLAQRERERDRAAV</sequence>
<organism evidence="1 2">
    <name type="scientific">Acuticoccus sediminis</name>
    <dbReference type="NCBI Taxonomy" id="2184697"/>
    <lineage>
        <taxon>Bacteria</taxon>
        <taxon>Pseudomonadati</taxon>
        <taxon>Pseudomonadota</taxon>
        <taxon>Alphaproteobacteria</taxon>
        <taxon>Hyphomicrobiales</taxon>
        <taxon>Amorphaceae</taxon>
        <taxon>Acuticoccus</taxon>
    </lineage>
</organism>
<comment type="caution">
    <text evidence="1">The sequence shown here is derived from an EMBL/GenBank/DDBJ whole genome shotgun (WGS) entry which is preliminary data.</text>
</comment>
<dbReference type="SUPFAM" id="SSF103378">
    <property type="entry name" value="2-methylcitrate dehydratase PrpD"/>
    <property type="match status" value="1"/>
</dbReference>
<dbReference type="AlphaFoldDB" id="A0A8B2NCE4"/>
<gene>
    <name evidence="1" type="ORF">DLJ53_33940</name>
</gene>
<protein>
    <submittedName>
        <fullName evidence="1">Uncharacterized protein</fullName>
    </submittedName>
</protein>
<dbReference type="Proteomes" id="UP000249590">
    <property type="component" value="Unassembled WGS sequence"/>
</dbReference>
<dbReference type="InterPro" id="IPR036148">
    <property type="entry name" value="MmgE/PrpD_sf"/>
</dbReference>